<dbReference type="EMBL" id="JAZGSY010000025">
    <property type="protein sequence ID" value="KAL1843064.1"/>
    <property type="molecule type" value="Genomic_DNA"/>
</dbReference>
<evidence type="ECO:0000259" key="3">
    <source>
        <dbReference type="Pfam" id="PF00024"/>
    </source>
</evidence>
<name>A0ABR3VNA1_HUMIN</name>
<feature type="region of interest" description="Disordered" evidence="1">
    <location>
        <begin position="252"/>
        <end position="282"/>
    </location>
</feature>
<keyword evidence="5" id="KW-1185">Reference proteome</keyword>
<feature type="compositionally biased region" description="Basic residues" evidence="1">
    <location>
        <begin position="350"/>
        <end position="360"/>
    </location>
</feature>
<feature type="transmembrane region" description="Helical" evidence="2">
    <location>
        <begin position="322"/>
        <end position="346"/>
    </location>
</feature>
<evidence type="ECO:0000313" key="5">
    <source>
        <dbReference type="Proteomes" id="UP001583172"/>
    </source>
</evidence>
<gene>
    <name evidence="4" type="ORF">VTJ49DRAFT_3199</name>
</gene>
<protein>
    <recommendedName>
        <fullName evidence="3">Apple domain-containing protein</fullName>
    </recommendedName>
</protein>
<dbReference type="InterPro" id="IPR003609">
    <property type="entry name" value="Pan_app"/>
</dbReference>
<feature type="domain" description="Apple" evidence="3">
    <location>
        <begin position="139"/>
        <end position="195"/>
    </location>
</feature>
<evidence type="ECO:0000313" key="4">
    <source>
        <dbReference type="EMBL" id="KAL1843064.1"/>
    </source>
</evidence>
<organism evidence="4 5">
    <name type="scientific">Humicola insolens</name>
    <name type="common">Soft-rot fungus</name>
    <dbReference type="NCBI Taxonomy" id="85995"/>
    <lineage>
        <taxon>Eukaryota</taxon>
        <taxon>Fungi</taxon>
        <taxon>Dikarya</taxon>
        <taxon>Ascomycota</taxon>
        <taxon>Pezizomycotina</taxon>
        <taxon>Sordariomycetes</taxon>
        <taxon>Sordariomycetidae</taxon>
        <taxon>Sordariales</taxon>
        <taxon>Chaetomiaceae</taxon>
        <taxon>Mycothermus</taxon>
    </lineage>
</organism>
<feature type="region of interest" description="Disordered" evidence="1">
    <location>
        <begin position="1"/>
        <end position="32"/>
    </location>
</feature>
<feature type="compositionally biased region" description="Gly residues" evidence="1">
    <location>
        <begin position="364"/>
        <end position="374"/>
    </location>
</feature>
<dbReference type="Gene3D" id="3.50.4.10">
    <property type="entry name" value="Hepatocyte Growth Factor"/>
    <property type="match status" value="1"/>
</dbReference>
<proteinExistence type="predicted"/>
<keyword evidence="2" id="KW-0812">Transmembrane</keyword>
<feature type="compositionally biased region" description="Low complexity" evidence="1">
    <location>
        <begin position="252"/>
        <end position="280"/>
    </location>
</feature>
<evidence type="ECO:0000256" key="1">
    <source>
        <dbReference type="SAM" id="MobiDB-lite"/>
    </source>
</evidence>
<sequence>MISHESQHLPLHRERRRLHRRQQPATRLPCPRGNGTTIGGFQDFTVLCNTSIEGDVLERMDAFDLRTCADICSSFHPKCEGVTYDGSQCTLRARLRPEERRPSFRLDSALAAFPEASSNCPTLGGTQSVAQGTITFTTMCGTIIAGNDLGQNFAPTFQDCLGQCGATPGCGAVSFDPSLELGLKNCYLKSAPANPGDIAAHPLTDSALLVTGGGGAPGAGAPAVSGPGVMTIPVPTGTAGAGVIFTPPGGAASPTVSTVTVTEPGSSESSSSTEIPASSSVDTSLLLPSTSDVIPATTAVSSSDATAAPADAVDAAANTPSMAWVAAPVVGGVAAVALIAVSFLMLRRRRRSSGRNRGRRPGSSGSGSGSGGWLTGWLPAAWTSAGKGSHTEKSGKGSGSGRAVSRRMTGIGNFSAVESAGRKSFDAGGRGSVRNSVVGFVTGRPAGMERLEDVPEGEGEKGKEARKSTRTGGELRDSLNGLVQNKWKGGAE</sequence>
<feature type="compositionally biased region" description="Basic residues" evidence="1">
    <location>
        <begin position="13"/>
        <end position="22"/>
    </location>
</feature>
<keyword evidence="2" id="KW-0472">Membrane</keyword>
<dbReference type="Pfam" id="PF00024">
    <property type="entry name" value="PAN_1"/>
    <property type="match status" value="1"/>
</dbReference>
<feature type="compositionally biased region" description="Basic and acidic residues" evidence="1">
    <location>
        <begin position="447"/>
        <end position="477"/>
    </location>
</feature>
<evidence type="ECO:0000256" key="2">
    <source>
        <dbReference type="SAM" id="Phobius"/>
    </source>
</evidence>
<feature type="region of interest" description="Disordered" evidence="1">
    <location>
        <begin position="444"/>
        <end position="492"/>
    </location>
</feature>
<dbReference type="Proteomes" id="UP001583172">
    <property type="component" value="Unassembled WGS sequence"/>
</dbReference>
<comment type="caution">
    <text evidence="4">The sequence shown here is derived from an EMBL/GenBank/DDBJ whole genome shotgun (WGS) entry which is preliminary data.</text>
</comment>
<keyword evidence="2" id="KW-1133">Transmembrane helix</keyword>
<reference evidence="4 5" key="1">
    <citation type="journal article" date="2024" name="Commun. Biol.">
        <title>Comparative genomic analysis of thermophilic fungi reveals convergent evolutionary adaptations and gene losses.</title>
        <authorList>
            <person name="Steindorff A.S."/>
            <person name="Aguilar-Pontes M.V."/>
            <person name="Robinson A.J."/>
            <person name="Andreopoulos B."/>
            <person name="LaButti K."/>
            <person name="Kuo A."/>
            <person name="Mondo S."/>
            <person name="Riley R."/>
            <person name="Otillar R."/>
            <person name="Haridas S."/>
            <person name="Lipzen A."/>
            <person name="Grimwood J."/>
            <person name="Schmutz J."/>
            <person name="Clum A."/>
            <person name="Reid I.D."/>
            <person name="Moisan M.C."/>
            <person name="Butler G."/>
            <person name="Nguyen T.T.M."/>
            <person name="Dewar K."/>
            <person name="Conant G."/>
            <person name="Drula E."/>
            <person name="Henrissat B."/>
            <person name="Hansel C."/>
            <person name="Singer S."/>
            <person name="Hutchinson M.I."/>
            <person name="de Vries R.P."/>
            <person name="Natvig D.O."/>
            <person name="Powell A.J."/>
            <person name="Tsang A."/>
            <person name="Grigoriev I.V."/>
        </authorList>
    </citation>
    <scope>NUCLEOTIDE SEQUENCE [LARGE SCALE GENOMIC DNA]</scope>
    <source>
        <strain evidence="4 5">CBS 620.91</strain>
    </source>
</reference>
<feature type="region of interest" description="Disordered" evidence="1">
    <location>
        <begin position="350"/>
        <end position="405"/>
    </location>
</feature>
<accession>A0ABR3VNA1</accession>